<organism evidence="2 3">
    <name type="scientific">Corallococcus llansteffanensis</name>
    <dbReference type="NCBI Taxonomy" id="2316731"/>
    <lineage>
        <taxon>Bacteria</taxon>
        <taxon>Pseudomonadati</taxon>
        <taxon>Myxococcota</taxon>
        <taxon>Myxococcia</taxon>
        <taxon>Myxococcales</taxon>
        <taxon>Cystobacterineae</taxon>
        <taxon>Myxococcaceae</taxon>
        <taxon>Corallococcus</taxon>
    </lineage>
</organism>
<dbReference type="RefSeq" id="WP_158623941.1">
    <property type="nucleotide sequence ID" value="NZ_RAWB01000607.1"/>
</dbReference>
<dbReference type="Proteomes" id="UP000272888">
    <property type="component" value="Unassembled WGS sequence"/>
</dbReference>
<name>A0A3A8NXW4_9BACT</name>
<reference evidence="3" key="1">
    <citation type="submission" date="2018-09" db="EMBL/GenBank/DDBJ databases">
        <authorList>
            <person name="Livingstone P.G."/>
            <person name="Whitworth D.E."/>
        </authorList>
    </citation>
    <scope>NUCLEOTIDE SEQUENCE [LARGE SCALE GENOMIC DNA]</scope>
    <source>
        <strain evidence="3">CA051B</strain>
    </source>
</reference>
<sequence>GGALLDARKVRAVSVVNGLSRPVEVRIGAQHWVVAPGAQEQGTLKLEDEAPHARASWPGAEQPFEDVVLPTDGERLVYNVRGAAMLEGHLAPTANPAGPGRRTLAGSGAILFPEEVLFVAKADWESTVRAHMEAGRWRLAGQVASAVAEVEPLNTRARELAARGFLLSDAQSPSHLPETLRSRDTVGFAHLLMNRWQQDLDAQALAQDLLGFVGQREQARARYSEHAQQFPDSPLAALYLTRALTPGTPLAQAVPAYEELARRFPDSPEVGRARLEARWLEELEDPRPSRQEAGDPSRERVMETARLADPLVAKHPPETVEALELFVRIYLRAHRRDTATALVRRFGQDPRNRSWDFLVLAGRVANVAGPAHTPYVLRDWIPAAMSRQPERMLLLDLLTGQRLPKDAELAALSSPTDRAVIALTRDVLTQPQRAMERAAKESEAVLSRLEPEVAALLALELTRTGDAQAKRLFNASLPLMLAREPLLKFLQTDTVTPAFSRLPPGLRAAALLARAHRESKEGYPVFTEPLDGLEGLDALQGFATRAADAWLRSAFDACMDTKVPHVVPPGVALQLTGDLVQYIARLENDRGGRRPNCAARVVTPTGRPLPKAPPSSGNANGADP</sequence>
<accession>A0A3A8NXW4</accession>
<gene>
    <name evidence="2" type="ORF">D7V93_36295</name>
</gene>
<feature type="region of interest" description="Disordered" evidence="1">
    <location>
        <begin position="593"/>
        <end position="624"/>
    </location>
</feature>
<protein>
    <recommendedName>
        <fullName evidence="4">Tetratricopeptide repeat protein</fullName>
    </recommendedName>
</protein>
<keyword evidence="3" id="KW-1185">Reference proteome</keyword>
<evidence type="ECO:0000313" key="3">
    <source>
        <dbReference type="Proteomes" id="UP000272888"/>
    </source>
</evidence>
<dbReference type="Gene3D" id="1.25.40.10">
    <property type="entry name" value="Tetratricopeptide repeat domain"/>
    <property type="match status" value="1"/>
</dbReference>
<proteinExistence type="predicted"/>
<evidence type="ECO:0008006" key="4">
    <source>
        <dbReference type="Google" id="ProtNLM"/>
    </source>
</evidence>
<evidence type="ECO:0000313" key="2">
    <source>
        <dbReference type="EMBL" id="RKH44324.1"/>
    </source>
</evidence>
<evidence type="ECO:0000256" key="1">
    <source>
        <dbReference type="SAM" id="MobiDB-lite"/>
    </source>
</evidence>
<dbReference type="AlphaFoldDB" id="A0A3A8NXW4"/>
<feature type="compositionally biased region" description="Polar residues" evidence="1">
    <location>
        <begin position="615"/>
        <end position="624"/>
    </location>
</feature>
<dbReference type="EMBL" id="RAWB01000607">
    <property type="protein sequence ID" value="RKH44324.1"/>
    <property type="molecule type" value="Genomic_DNA"/>
</dbReference>
<feature type="non-terminal residue" evidence="2">
    <location>
        <position position="1"/>
    </location>
</feature>
<dbReference type="InterPro" id="IPR011990">
    <property type="entry name" value="TPR-like_helical_dom_sf"/>
</dbReference>
<comment type="caution">
    <text evidence="2">The sequence shown here is derived from an EMBL/GenBank/DDBJ whole genome shotgun (WGS) entry which is preliminary data.</text>
</comment>